<dbReference type="AlphaFoldDB" id="A0A2R6S5K0"/>
<dbReference type="CDD" id="cd12148">
    <property type="entry name" value="fungal_TF_MHR"/>
    <property type="match status" value="1"/>
</dbReference>
<gene>
    <name evidence="7" type="ORF">PHLCEN_2v583</name>
</gene>
<reference evidence="7 8" key="1">
    <citation type="submission" date="2018-02" db="EMBL/GenBank/DDBJ databases">
        <title>Genome sequence of the basidiomycete white-rot fungus Phlebia centrifuga.</title>
        <authorList>
            <person name="Granchi Z."/>
            <person name="Peng M."/>
            <person name="de Vries R.P."/>
            <person name="Hilden K."/>
            <person name="Makela M.R."/>
            <person name="Grigoriev I."/>
            <person name="Riley R."/>
        </authorList>
    </citation>
    <scope>NUCLEOTIDE SEQUENCE [LARGE SCALE GENOMIC DNA]</scope>
    <source>
        <strain evidence="7 8">FBCC195</strain>
    </source>
</reference>
<evidence type="ECO:0000256" key="3">
    <source>
        <dbReference type="ARBA" id="ARBA00023015"/>
    </source>
</evidence>
<feature type="domain" description="Xylanolytic transcriptional activator regulatory" evidence="6">
    <location>
        <begin position="8"/>
        <end position="147"/>
    </location>
</feature>
<keyword evidence="2" id="KW-0479">Metal-binding</keyword>
<evidence type="ECO:0000259" key="6">
    <source>
        <dbReference type="Pfam" id="PF04082"/>
    </source>
</evidence>
<accession>A0A2R6S5K0</accession>
<dbReference type="Proteomes" id="UP000186601">
    <property type="component" value="Unassembled WGS sequence"/>
</dbReference>
<dbReference type="Pfam" id="PF04082">
    <property type="entry name" value="Fungal_trans"/>
    <property type="match status" value="1"/>
</dbReference>
<dbReference type="InterPro" id="IPR050815">
    <property type="entry name" value="TF_fung"/>
</dbReference>
<dbReference type="GO" id="GO:0003677">
    <property type="term" value="F:DNA binding"/>
    <property type="evidence" value="ECO:0007669"/>
    <property type="project" value="InterPro"/>
</dbReference>
<comment type="subcellular location">
    <subcellularLocation>
        <location evidence="1">Nucleus</location>
    </subcellularLocation>
</comment>
<dbReference type="GO" id="GO:0005634">
    <property type="term" value="C:nucleus"/>
    <property type="evidence" value="ECO:0007669"/>
    <property type="project" value="UniProtKB-SubCell"/>
</dbReference>
<organism evidence="7 8">
    <name type="scientific">Hermanssonia centrifuga</name>
    <dbReference type="NCBI Taxonomy" id="98765"/>
    <lineage>
        <taxon>Eukaryota</taxon>
        <taxon>Fungi</taxon>
        <taxon>Dikarya</taxon>
        <taxon>Basidiomycota</taxon>
        <taxon>Agaricomycotina</taxon>
        <taxon>Agaricomycetes</taxon>
        <taxon>Polyporales</taxon>
        <taxon>Meruliaceae</taxon>
        <taxon>Hermanssonia</taxon>
    </lineage>
</organism>
<evidence type="ECO:0000256" key="2">
    <source>
        <dbReference type="ARBA" id="ARBA00022723"/>
    </source>
</evidence>
<dbReference type="InterPro" id="IPR007219">
    <property type="entry name" value="XnlR_reg_dom"/>
</dbReference>
<evidence type="ECO:0000256" key="1">
    <source>
        <dbReference type="ARBA" id="ARBA00004123"/>
    </source>
</evidence>
<dbReference type="GO" id="GO:0000981">
    <property type="term" value="F:DNA-binding transcription factor activity, RNA polymerase II-specific"/>
    <property type="evidence" value="ECO:0007669"/>
    <property type="project" value="InterPro"/>
</dbReference>
<dbReference type="PANTHER" id="PTHR47338">
    <property type="entry name" value="ZN(II)2CYS6 TRANSCRIPTION FACTOR (EUROFUNG)-RELATED"/>
    <property type="match status" value="1"/>
</dbReference>
<protein>
    <recommendedName>
        <fullName evidence="6">Xylanolytic transcriptional activator regulatory domain-containing protein</fullName>
    </recommendedName>
</protein>
<evidence type="ECO:0000313" key="8">
    <source>
        <dbReference type="Proteomes" id="UP000186601"/>
    </source>
</evidence>
<dbReference type="OrthoDB" id="5600212at2759"/>
<dbReference type="EMBL" id="MLYV02000035">
    <property type="protein sequence ID" value="PSS37567.1"/>
    <property type="molecule type" value="Genomic_DNA"/>
</dbReference>
<proteinExistence type="predicted"/>
<dbReference type="PANTHER" id="PTHR47338:SF29">
    <property type="entry name" value="ZN(2)-C6 FUNGAL-TYPE DOMAIN-CONTAINING PROTEIN"/>
    <property type="match status" value="1"/>
</dbReference>
<evidence type="ECO:0000256" key="4">
    <source>
        <dbReference type="ARBA" id="ARBA00023163"/>
    </source>
</evidence>
<sequence length="226" mass="25648">MASGQDIFPVMQACIILSWFFYQEGRWVEVWIFAGFLTRVAVPLRLNYPGTFSSQGVNAPGAYLAPPRDFKDLESRRRTWWMTIMFDRIVSVGGWLHGVDERDIGTEFPLRSVDFDEDSKIAGNPQDLATKDVFILHPPAYTDSFLIFLKSVMLFGRVTDFNTRSTLRAPQMKSQNPFQTAGFRDLDQVVCIDFLESIPANYKHLGLGGDGILDTDLYMSHIVPHA</sequence>
<dbReference type="GO" id="GO:0008270">
    <property type="term" value="F:zinc ion binding"/>
    <property type="evidence" value="ECO:0007669"/>
    <property type="project" value="InterPro"/>
</dbReference>
<dbReference type="STRING" id="98765.A0A2R6S5K0"/>
<comment type="caution">
    <text evidence="7">The sequence shown here is derived from an EMBL/GenBank/DDBJ whole genome shotgun (WGS) entry which is preliminary data.</text>
</comment>
<name>A0A2R6S5K0_9APHY</name>
<evidence type="ECO:0000313" key="7">
    <source>
        <dbReference type="EMBL" id="PSS37567.1"/>
    </source>
</evidence>
<keyword evidence="3" id="KW-0805">Transcription regulation</keyword>
<evidence type="ECO:0000256" key="5">
    <source>
        <dbReference type="ARBA" id="ARBA00023242"/>
    </source>
</evidence>
<dbReference type="GO" id="GO:0006351">
    <property type="term" value="P:DNA-templated transcription"/>
    <property type="evidence" value="ECO:0007669"/>
    <property type="project" value="InterPro"/>
</dbReference>
<keyword evidence="8" id="KW-1185">Reference proteome</keyword>
<keyword evidence="5" id="KW-0539">Nucleus</keyword>
<keyword evidence="4" id="KW-0804">Transcription</keyword>